<keyword evidence="5 8" id="KW-0812">Transmembrane</keyword>
<reference evidence="10" key="1">
    <citation type="submission" date="2017-08" db="EMBL/GenBank/DDBJ databases">
        <authorList>
            <person name="Huang Z."/>
        </authorList>
    </citation>
    <scope>NUCLEOTIDE SEQUENCE [LARGE SCALE GENOMIC DNA]</scope>
    <source>
        <strain evidence="10">SA5d-4</strain>
    </source>
</reference>
<feature type="transmembrane region" description="Helical" evidence="8">
    <location>
        <begin position="142"/>
        <end position="166"/>
    </location>
</feature>
<evidence type="ECO:0000256" key="2">
    <source>
        <dbReference type="ARBA" id="ARBA00007998"/>
    </source>
</evidence>
<dbReference type="AlphaFoldDB" id="A0A263BYQ1"/>
<keyword evidence="10" id="KW-1185">Reference proteome</keyword>
<sequence length="361" mass="40999">MIKEELGLIGRKELAAMVIISMGAKITDMTPTIIYQDTKNAGWMVPLLSGILFMSLFIIFIKVIEKYPNKGLYELTLEVFGKKIGYTLNLGFFAIIFCALIVDSRSHIDTIGTMYYPSTPIIIIYFIFIGTSFVVARKGLQVIGVVSWLVLPYLIGTLVLLLFLVFKDLQFLRIFPILGPGIDVVAKEAAIKLSIFSDTLFFALFIPLLKRDEKFKTASTIGLVYSIIQLTIFYAVYVALFDVIGIQRLMYPFHETTRFLSVGEYFTNTETFFMALWLVGVMVKFSFYLFIACFMFAKLFSIKQIRPLLLPFATLIIFLGIIPENPVEVGFLLRENLLHIASLYVAMYIVLIWIVSRVRGG</sequence>
<dbReference type="Proteomes" id="UP000217083">
    <property type="component" value="Unassembled WGS sequence"/>
</dbReference>
<comment type="subcellular location">
    <subcellularLocation>
        <location evidence="1">Membrane</location>
        <topology evidence="1">Multi-pass membrane protein</topology>
    </subcellularLocation>
</comment>
<feature type="transmembrane region" description="Helical" evidence="8">
    <location>
        <begin position="271"/>
        <end position="296"/>
    </location>
</feature>
<gene>
    <name evidence="9" type="ORF">CIB95_03800</name>
</gene>
<evidence type="ECO:0000313" key="10">
    <source>
        <dbReference type="Proteomes" id="UP000217083"/>
    </source>
</evidence>
<keyword evidence="4" id="KW-0309">Germination</keyword>
<name>A0A263BYQ1_9BACI</name>
<dbReference type="PANTHER" id="PTHR34975">
    <property type="entry name" value="SPORE GERMINATION PROTEIN A2"/>
    <property type="match status" value="1"/>
</dbReference>
<protein>
    <submittedName>
        <fullName evidence="9">Uncharacterized protein</fullName>
    </submittedName>
</protein>
<dbReference type="PANTHER" id="PTHR34975:SF2">
    <property type="entry name" value="SPORE GERMINATION PROTEIN A2"/>
    <property type="match status" value="1"/>
</dbReference>
<evidence type="ECO:0000313" key="9">
    <source>
        <dbReference type="EMBL" id="OZM58702.1"/>
    </source>
</evidence>
<evidence type="ECO:0000256" key="1">
    <source>
        <dbReference type="ARBA" id="ARBA00004141"/>
    </source>
</evidence>
<feature type="transmembrane region" description="Helical" evidence="8">
    <location>
        <begin position="337"/>
        <end position="355"/>
    </location>
</feature>
<feature type="transmembrane region" description="Helical" evidence="8">
    <location>
        <begin position="41"/>
        <end position="64"/>
    </location>
</feature>
<feature type="transmembrane region" description="Helical" evidence="8">
    <location>
        <begin position="189"/>
        <end position="209"/>
    </location>
</feature>
<organism evidence="9 10">
    <name type="scientific">Lottiidibacillus patelloidae</name>
    <dbReference type="NCBI Taxonomy" id="2670334"/>
    <lineage>
        <taxon>Bacteria</taxon>
        <taxon>Bacillati</taxon>
        <taxon>Bacillota</taxon>
        <taxon>Bacilli</taxon>
        <taxon>Bacillales</taxon>
        <taxon>Bacillaceae</taxon>
        <taxon>Lottiidibacillus</taxon>
    </lineage>
</organism>
<dbReference type="GO" id="GO:0009847">
    <property type="term" value="P:spore germination"/>
    <property type="evidence" value="ECO:0007669"/>
    <property type="project" value="InterPro"/>
</dbReference>
<comment type="similarity">
    <text evidence="2">Belongs to the amino acid-polyamine-organocation (APC) superfamily. Spore germination protein (SGP) (TC 2.A.3.9) family.</text>
</comment>
<dbReference type="InterPro" id="IPR004761">
    <property type="entry name" value="Spore_GerAB"/>
</dbReference>
<dbReference type="NCBIfam" id="TIGR00912">
    <property type="entry name" value="2A0309"/>
    <property type="match status" value="1"/>
</dbReference>
<evidence type="ECO:0000256" key="8">
    <source>
        <dbReference type="SAM" id="Phobius"/>
    </source>
</evidence>
<feature type="transmembrane region" description="Helical" evidence="8">
    <location>
        <begin position="308"/>
        <end position="325"/>
    </location>
</feature>
<dbReference type="EMBL" id="NPIA01000001">
    <property type="protein sequence ID" value="OZM58702.1"/>
    <property type="molecule type" value="Genomic_DNA"/>
</dbReference>
<keyword evidence="3" id="KW-0813">Transport</keyword>
<dbReference type="GO" id="GO:0016020">
    <property type="term" value="C:membrane"/>
    <property type="evidence" value="ECO:0007669"/>
    <property type="project" value="UniProtKB-SubCell"/>
</dbReference>
<evidence type="ECO:0000256" key="7">
    <source>
        <dbReference type="ARBA" id="ARBA00023136"/>
    </source>
</evidence>
<feature type="transmembrane region" description="Helical" evidence="8">
    <location>
        <begin position="221"/>
        <end position="251"/>
    </location>
</feature>
<reference evidence="9 10" key="2">
    <citation type="submission" date="2017-09" db="EMBL/GenBank/DDBJ databases">
        <title>Bacillus patelloidae sp. nov., isolated from the intestinal tract of a marine limpet.</title>
        <authorList>
            <person name="Liu R."/>
            <person name="Dong C."/>
            <person name="Shao Z."/>
        </authorList>
    </citation>
    <scope>NUCLEOTIDE SEQUENCE [LARGE SCALE GENOMIC DNA]</scope>
    <source>
        <strain evidence="9 10">SA5d-4</strain>
    </source>
</reference>
<feature type="transmembrane region" description="Helical" evidence="8">
    <location>
        <begin position="84"/>
        <end position="102"/>
    </location>
</feature>
<evidence type="ECO:0000256" key="6">
    <source>
        <dbReference type="ARBA" id="ARBA00022989"/>
    </source>
</evidence>
<dbReference type="Pfam" id="PF03845">
    <property type="entry name" value="Spore_permease"/>
    <property type="match status" value="1"/>
</dbReference>
<evidence type="ECO:0000256" key="3">
    <source>
        <dbReference type="ARBA" id="ARBA00022448"/>
    </source>
</evidence>
<feature type="transmembrane region" description="Helical" evidence="8">
    <location>
        <begin position="114"/>
        <end position="135"/>
    </location>
</feature>
<accession>A0A263BYQ1</accession>
<comment type="caution">
    <text evidence="9">The sequence shown here is derived from an EMBL/GenBank/DDBJ whole genome shotgun (WGS) entry which is preliminary data.</text>
</comment>
<keyword evidence="6 8" id="KW-1133">Transmembrane helix</keyword>
<evidence type="ECO:0000256" key="4">
    <source>
        <dbReference type="ARBA" id="ARBA00022544"/>
    </source>
</evidence>
<dbReference type="RefSeq" id="WP_094922002.1">
    <property type="nucleotide sequence ID" value="NZ_NPIA01000001.1"/>
</dbReference>
<keyword evidence="7 8" id="KW-0472">Membrane</keyword>
<proteinExistence type="inferred from homology"/>
<evidence type="ECO:0000256" key="5">
    <source>
        <dbReference type="ARBA" id="ARBA00022692"/>
    </source>
</evidence>